<dbReference type="RefSeq" id="WP_137997149.1">
    <property type="nucleotide sequence ID" value="NZ_SJDU01000004.1"/>
</dbReference>
<evidence type="ECO:0000313" key="7">
    <source>
        <dbReference type="Proteomes" id="UP000310168"/>
    </source>
</evidence>
<evidence type="ECO:0000256" key="1">
    <source>
        <dbReference type="ARBA" id="ARBA00004370"/>
    </source>
</evidence>
<evidence type="ECO:0000256" key="4">
    <source>
        <dbReference type="SAM" id="SignalP"/>
    </source>
</evidence>
<dbReference type="EMBL" id="SJDU01000004">
    <property type="protein sequence ID" value="TKZ36387.1"/>
    <property type="molecule type" value="Genomic_DNA"/>
</dbReference>
<accession>A0ABY2TYB7</accession>
<dbReference type="Pfam" id="PF00691">
    <property type="entry name" value="OmpA"/>
    <property type="match status" value="1"/>
</dbReference>
<reference evidence="6 7" key="1">
    <citation type="journal article" date="2019" name="Anaerobe">
        <title>Brachyspira catarrhinii sp. nov., an anaerobic intestinal spirochaete isolated from vervet monkeys may have been misidentified as Brachyspira aalborgi in previous studies.</title>
        <authorList>
            <person name="Phillips N.D."/>
            <person name="La T."/>
            <person name="Hampson D.J."/>
        </authorList>
    </citation>
    <scope>NUCLEOTIDE SEQUENCE [LARGE SCALE GENOMIC DNA]</scope>
    <source>
        <strain evidence="6 7">Z12</strain>
    </source>
</reference>
<evidence type="ECO:0000313" key="6">
    <source>
        <dbReference type="EMBL" id="TKZ36387.1"/>
    </source>
</evidence>
<feature type="domain" description="OmpA-like" evidence="5">
    <location>
        <begin position="47"/>
        <end position="159"/>
    </location>
</feature>
<feature type="chain" id="PRO_5045738912" evidence="4">
    <location>
        <begin position="18"/>
        <end position="179"/>
    </location>
</feature>
<evidence type="ECO:0000256" key="3">
    <source>
        <dbReference type="PROSITE-ProRule" id="PRU00473"/>
    </source>
</evidence>
<dbReference type="InterPro" id="IPR036737">
    <property type="entry name" value="OmpA-like_sf"/>
</dbReference>
<dbReference type="PROSITE" id="PS51257">
    <property type="entry name" value="PROKAR_LIPOPROTEIN"/>
    <property type="match status" value="1"/>
</dbReference>
<evidence type="ECO:0000259" key="5">
    <source>
        <dbReference type="PROSITE" id="PS51123"/>
    </source>
</evidence>
<dbReference type="SUPFAM" id="SSF103088">
    <property type="entry name" value="OmpA-like"/>
    <property type="match status" value="1"/>
</dbReference>
<evidence type="ECO:0000256" key="2">
    <source>
        <dbReference type="ARBA" id="ARBA00023136"/>
    </source>
</evidence>
<dbReference type="PROSITE" id="PS51123">
    <property type="entry name" value="OMPA_2"/>
    <property type="match status" value="1"/>
</dbReference>
<dbReference type="InterPro" id="IPR006664">
    <property type="entry name" value="OMP_bac"/>
</dbReference>
<protein>
    <submittedName>
        <fullName evidence="6">OmpA family protein</fullName>
    </submittedName>
</protein>
<dbReference type="Gene3D" id="3.30.1330.60">
    <property type="entry name" value="OmpA-like domain"/>
    <property type="match status" value="1"/>
</dbReference>
<sequence>MKNIALILSVIFAVVVACETTPKKTTPEQSAGLKLPNGVSVRETPRGSVLNLSNGREVKFRFDRSIEIGSYEDAYNLVYQIINDNPSIRIMVEGNSSKEGSAQYNYNLSQRRADKSYNYLIRLGAQNSKLLKNAFGEALPEYPELENNRRSEFIIIMNEDDLKKYNDFAKTLDVNKETE</sequence>
<keyword evidence="2 3" id="KW-0472">Membrane</keyword>
<keyword evidence="7" id="KW-1185">Reference proteome</keyword>
<organism evidence="6 7">
    <name type="scientific">Brachyspira catarrhinii</name>
    <dbReference type="NCBI Taxonomy" id="2528966"/>
    <lineage>
        <taxon>Bacteria</taxon>
        <taxon>Pseudomonadati</taxon>
        <taxon>Spirochaetota</taxon>
        <taxon>Spirochaetia</taxon>
        <taxon>Brachyspirales</taxon>
        <taxon>Brachyspiraceae</taxon>
        <taxon>Brachyspira</taxon>
    </lineage>
</organism>
<dbReference type="Proteomes" id="UP000310168">
    <property type="component" value="Unassembled WGS sequence"/>
</dbReference>
<dbReference type="InterPro" id="IPR006665">
    <property type="entry name" value="OmpA-like"/>
</dbReference>
<comment type="subcellular location">
    <subcellularLocation>
        <location evidence="1">Membrane</location>
    </subcellularLocation>
</comment>
<name>A0ABY2TYB7_9SPIR</name>
<comment type="caution">
    <text evidence="6">The sequence shown here is derived from an EMBL/GenBank/DDBJ whole genome shotgun (WGS) entry which is preliminary data.</text>
</comment>
<gene>
    <name evidence="6" type="ORF">EZH24_00340</name>
</gene>
<dbReference type="CDD" id="cd07185">
    <property type="entry name" value="OmpA_C-like"/>
    <property type="match status" value="1"/>
</dbReference>
<proteinExistence type="predicted"/>
<keyword evidence="4" id="KW-0732">Signal</keyword>
<dbReference type="PRINTS" id="PR01021">
    <property type="entry name" value="OMPADOMAIN"/>
</dbReference>
<feature type="signal peptide" evidence="4">
    <location>
        <begin position="1"/>
        <end position="17"/>
    </location>
</feature>